<reference evidence="5 6" key="1">
    <citation type="submission" date="2016-10" db="EMBL/GenBank/DDBJ databases">
        <authorList>
            <person name="de Groot N.N."/>
        </authorList>
    </citation>
    <scope>NUCLEOTIDE SEQUENCE [LARGE SCALE GENOMIC DNA]</scope>
    <source>
        <strain evidence="5 6">CGMCC 4.6945</strain>
    </source>
</reference>
<dbReference type="Pfam" id="PF08378">
    <property type="entry name" value="NERD"/>
    <property type="match status" value="1"/>
</dbReference>
<evidence type="ECO:0000313" key="6">
    <source>
        <dbReference type="Proteomes" id="UP000199012"/>
    </source>
</evidence>
<proteinExistence type="predicted"/>
<dbReference type="STRING" id="988821.SAMN05421867_106195"/>
<dbReference type="AlphaFoldDB" id="A0A1I0Y5E3"/>
<gene>
    <name evidence="5" type="ORF">SAMN05421867_106195</name>
</gene>
<keyword evidence="6" id="KW-1185">Reference proteome</keyword>
<dbReference type="RefSeq" id="WP_090032424.1">
    <property type="nucleotide sequence ID" value="NZ_BONM01000021.1"/>
</dbReference>
<dbReference type="PROSITE" id="PS50965">
    <property type="entry name" value="NERD"/>
    <property type="match status" value="1"/>
</dbReference>
<feature type="domain" description="NERD" evidence="4">
    <location>
        <begin position="49"/>
        <end position="158"/>
    </location>
</feature>
<accession>A0A1I0Y5E3</accession>
<evidence type="ECO:0000256" key="3">
    <source>
        <dbReference type="SAM" id="Phobius"/>
    </source>
</evidence>
<sequence length="308" mass="32357">MQAGDGADEQAARHQRRLERLRAEHALAATEESARALRSAEGLVHAWTTGADGERQVADTLLGLADRGWTALHDVRWPGRPQANLDHVALGPGGVVVVDAKNWNGTVTVRDGELRQNGYRRDEAVEGVAAATAAVTAMLAPQHRTAARGVLCLAGQGQGLEPVVLASGVTVVGRAHLVAHLATLGPRLDPYEVADIGRHLGGQLDRPVRAAHTGMSPAPRPAGRASRRRPTTAPSSRAPRRSPRPRPSRRRRLVAGLLQLGLTIAAVMFLLNVLPTLLGAMTSQLTEGLTPTPAATAVPVEVAAAPAP</sequence>
<protein>
    <submittedName>
        <fullName evidence="5">Nuclease-related domain-containing protein</fullName>
    </submittedName>
</protein>
<feature type="coiled-coil region" evidence="1">
    <location>
        <begin position="4"/>
        <end position="31"/>
    </location>
</feature>
<dbReference type="InterPro" id="IPR011528">
    <property type="entry name" value="NERD"/>
</dbReference>
<evidence type="ECO:0000256" key="2">
    <source>
        <dbReference type="SAM" id="MobiDB-lite"/>
    </source>
</evidence>
<evidence type="ECO:0000256" key="1">
    <source>
        <dbReference type="SAM" id="Coils"/>
    </source>
</evidence>
<keyword evidence="3" id="KW-0812">Transmembrane</keyword>
<organism evidence="5 6">
    <name type="scientific">Cellulomonas marina</name>
    <dbReference type="NCBI Taxonomy" id="988821"/>
    <lineage>
        <taxon>Bacteria</taxon>
        <taxon>Bacillati</taxon>
        <taxon>Actinomycetota</taxon>
        <taxon>Actinomycetes</taxon>
        <taxon>Micrococcales</taxon>
        <taxon>Cellulomonadaceae</taxon>
        <taxon>Cellulomonas</taxon>
    </lineage>
</organism>
<keyword evidence="3" id="KW-0472">Membrane</keyword>
<feature type="transmembrane region" description="Helical" evidence="3">
    <location>
        <begin position="253"/>
        <end position="274"/>
    </location>
</feature>
<keyword evidence="1" id="KW-0175">Coiled coil</keyword>
<keyword evidence="3" id="KW-1133">Transmembrane helix</keyword>
<feature type="compositionally biased region" description="Basic residues" evidence="2">
    <location>
        <begin position="238"/>
        <end position="250"/>
    </location>
</feature>
<feature type="region of interest" description="Disordered" evidence="2">
    <location>
        <begin position="210"/>
        <end position="250"/>
    </location>
</feature>
<name>A0A1I0Y5E3_9CELL</name>
<dbReference type="Proteomes" id="UP000199012">
    <property type="component" value="Unassembled WGS sequence"/>
</dbReference>
<evidence type="ECO:0000259" key="4">
    <source>
        <dbReference type="PROSITE" id="PS50965"/>
    </source>
</evidence>
<dbReference type="OrthoDB" id="4246706at2"/>
<dbReference type="EMBL" id="FOKA01000006">
    <property type="protein sequence ID" value="SFB08635.1"/>
    <property type="molecule type" value="Genomic_DNA"/>
</dbReference>
<evidence type="ECO:0000313" key="5">
    <source>
        <dbReference type="EMBL" id="SFB08635.1"/>
    </source>
</evidence>